<dbReference type="CDD" id="cd13996">
    <property type="entry name" value="STKc_EIF2AK"/>
    <property type="match status" value="1"/>
</dbReference>
<dbReference type="EMBL" id="JBJQND010000012">
    <property type="protein sequence ID" value="KAL3859983.1"/>
    <property type="molecule type" value="Genomic_DNA"/>
</dbReference>
<dbReference type="SMART" id="SM00220">
    <property type="entry name" value="S_TKc"/>
    <property type="match status" value="1"/>
</dbReference>
<dbReference type="Pfam" id="PF22949">
    <property type="entry name" value="HRI2_3H"/>
    <property type="match status" value="1"/>
</dbReference>
<dbReference type="SUPFAM" id="SSF56112">
    <property type="entry name" value="Protein kinase-like (PK-like)"/>
    <property type="match status" value="1"/>
</dbReference>
<evidence type="ECO:0000256" key="16">
    <source>
        <dbReference type="ARBA" id="ARBA00046654"/>
    </source>
</evidence>
<evidence type="ECO:0000256" key="12">
    <source>
        <dbReference type="ARBA" id="ARBA00037982"/>
    </source>
</evidence>
<keyword evidence="5" id="KW-0677">Repeat</keyword>
<evidence type="ECO:0000256" key="2">
    <source>
        <dbReference type="ARBA" id="ARBA00022527"/>
    </source>
</evidence>
<evidence type="ECO:0000256" key="6">
    <source>
        <dbReference type="ARBA" id="ARBA00022741"/>
    </source>
</evidence>
<dbReference type="GO" id="GO:0004674">
    <property type="term" value="F:protein serine/threonine kinase activity"/>
    <property type="evidence" value="ECO:0007669"/>
    <property type="project" value="UniProtKB-KW"/>
</dbReference>
<feature type="compositionally biased region" description="Low complexity" evidence="20">
    <location>
        <begin position="261"/>
        <end position="276"/>
    </location>
</feature>
<feature type="region of interest" description="Disordered" evidence="20">
    <location>
        <begin position="259"/>
        <end position="286"/>
    </location>
</feature>
<comment type="subunit">
    <text evidence="16">Synthesized in an inactive form that binds to the N-terminal domain of CDC37. Has to be associated with a multiprotein complex containing Hsp90, CDC37 and PPP5C for maturation and activation by autophosphorylation. The phosphatase PPP5C modulates this activation. Homodimer; homodimerizes in presence of heme, forming a disulfide-linked inactive homodimer. Interacts with DELE1; binds both to full-length DELE1 and processed form of DELE1 (S-DELE1) in response to stress, leading to activate its protein kinase activity and trigger the integrated stress response (ISR).</text>
</comment>
<dbReference type="InterPro" id="IPR008271">
    <property type="entry name" value="Ser/Thr_kinase_AS"/>
</dbReference>
<evidence type="ECO:0000313" key="23">
    <source>
        <dbReference type="Proteomes" id="UP001634394"/>
    </source>
</evidence>
<accession>A0ABD3VG31</accession>
<dbReference type="PROSITE" id="PS00108">
    <property type="entry name" value="PROTEIN_KINASE_ST"/>
    <property type="match status" value="1"/>
</dbReference>
<dbReference type="PANTHER" id="PTHR11042:SF160">
    <property type="entry name" value="EUKARYOTIC TRANSLATION INITIATION FACTOR 2-ALPHA KINASE 1"/>
    <property type="match status" value="1"/>
</dbReference>
<keyword evidence="3" id="KW-0597">Phosphoprotein</keyword>
<proteinExistence type="inferred from homology"/>
<evidence type="ECO:0000256" key="10">
    <source>
        <dbReference type="ARBA" id="ARBA00023157"/>
    </source>
</evidence>
<evidence type="ECO:0000256" key="17">
    <source>
        <dbReference type="ARBA" id="ARBA00048659"/>
    </source>
</evidence>
<sequence>MATKNKKQPRNLDHVDGPNAQASKLRRPRLIHKFDDSDLHEYQQKFTGAASGVVKSENQLPSSELVPRAVPNHLLLISVLEHLCYMYTRDVRKAQELFKLVFEQLGKLKVVSPLIALDEMSSLRSQYRHRLHEMLVAAVQRVEKGPLLALPSTTPESLDQWMSSVRVEDMININTSRYSNEFIQVEKLGRGGFGSVYKAKNKLDGRLYAIKKIKFKHSNPGLWFKVLREVKALANLQHPNIVGYNAAWLEYGSQGIHTQQVSATDSDSTSEDSVPSNNPDLGDDPSVIFTDEIDENFYSEVTDFKLSSVPNRLKIKELSTSKSGSQLQQESSASGLKGQSSTCNEQTSVLSHGKCQETNEVNRQLLKIELQTCSKKKKTSSQSNEVHHKMHLHRKLKFTRSISDTGDIRTHGYLNDLKEDNFSLKMTVTLYIQMEICSKTLKLWMEERNQQYCNPSDFLKCASTNMQIFRQILKAVDYIHSHGVIHRDLKPCNIFLQGENLHVKIGDFGLARDDVFSPTSDDPVIFLPPDSPTEIVAPDTNDHTSGVGTYLYAAPEQLRSAYYDQKSDIFSLGIILYEMFNLFKTEMERVTTLKELREGKVSETLLTYWQPQAETILKMTNKSHKERPSAREVLHGSLFCTKDQVIQELREKLKSQDKNISELKKTICAKDRLIDTLQKQLAAALKLPF</sequence>
<gene>
    <name evidence="22" type="ORF">ACJMK2_010160</name>
</gene>
<keyword evidence="6 19" id="KW-0547">Nucleotide-binding</keyword>
<dbReference type="InterPro" id="IPR011009">
    <property type="entry name" value="Kinase-like_dom_sf"/>
</dbReference>
<evidence type="ECO:0000256" key="13">
    <source>
        <dbReference type="ARBA" id="ARBA00040433"/>
    </source>
</evidence>
<dbReference type="PROSITE" id="PS00107">
    <property type="entry name" value="PROTEIN_KINASE_ATP"/>
    <property type="match status" value="1"/>
</dbReference>
<evidence type="ECO:0000256" key="19">
    <source>
        <dbReference type="PROSITE-ProRule" id="PRU10141"/>
    </source>
</evidence>
<evidence type="ECO:0000256" key="3">
    <source>
        <dbReference type="ARBA" id="ARBA00022553"/>
    </source>
</evidence>
<evidence type="ECO:0000256" key="4">
    <source>
        <dbReference type="ARBA" id="ARBA00022679"/>
    </source>
</evidence>
<dbReference type="InterPro" id="IPR054521">
    <property type="entry name" value="HRI2_3H"/>
</dbReference>
<dbReference type="InterPro" id="IPR050339">
    <property type="entry name" value="CC_SR_Kinase"/>
</dbReference>
<dbReference type="Pfam" id="PF00069">
    <property type="entry name" value="Pkinase"/>
    <property type="match status" value="2"/>
</dbReference>
<dbReference type="PROSITE" id="PS50011">
    <property type="entry name" value="PROTEIN_KINASE_DOM"/>
    <property type="match status" value="1"/>
</dbReference>
<protein>
    <recommendedName>
        <fullName evidence="13">Eukaryotic translation initiation factor 2-alpha kinase 1</fullName>
        <ecNumber evidence="1">2.7.11.1</ecNumber>
    </recommendedName>
    <alternativeName>
        <fullName evidence="15">Heme-regulated eukaryotic initiation factor eIF-2-alpha kinase</fullName>
    </alternativeName>
    <alternativeName>
        <fullName evidence="14">Hemin-sensitive initiation factor 2-alpha kinase</fullName>
    </alternativeName>
</protein>
<evidence type="ECO:0000256" key="1">
    <source>
        <dbReference type="ARBA" id="ARBA00012513"/>
    </source>
</evidence>
<evidence type="ECO:0000256" key="8">
    <source>
        <dbReference type="ARBA" id="ARBA00022840"/>
    </source>
</evidence>
<organism evidence="22 23">
    <name type="scientific">Sinanodonta woodiana</name>
    <name type="common">Chinese pond mussel</name>
    <name type="synonym">Anodonta woodiana</name>
    <dbReference type="NCBI Taxonomy" id="1069815"/>
    <lineage>
        <taxon>Eukaryota</taxon>
        <taxon>Metazoa</taxon>
        <taxon>Spiralia</taxon>
        <taxon>Lophotrochozoa</taxon>
        <taxon>Mollusca</taxon>
        <taxon>Bivalvia</taxon>
        <taxon>Autobranchia</taxon>
        <taxon>Heteroconchia</taxon>
        <taxon>Palaeoheterodonta</taxon>
        <taxon>Unionida</taxon>
        <taxon>Unionoidea</taxon>
        <taxon>Unionidae</taxon>
        <taxon>Unioninae</taxon>
        <taxon>Sinanodonta</taxon>
    </lineage>
</organism>
<dbReference type="EC" id="2.7.11.1" evidence="1"/>
<dbReference type="GO" id="GO:0005524">
    <property type="term" value="F:ATP binding"/>
    <property type="evidence" value="ECO:0007669"/>
    <property type="project" value="UniProtKB-UniRule"/>
</dbReference>
<keyword evidence="2" id="KW-0723">Serine/threonine-protein kinase</keyword>
<dbReference type="GO" id="GO:0006950">
    <property type="term" value="P:response to stress"/>
    <property type="evidence" value="ECO:0007669"/>
    <property type="project" value="UniProtKB-ARBA"/>
</dbReference>
<evidence type="ECO:0000259" key="21">
    <source>
        <dbReference type="PROSITE" id="PS50011"/>
    </source>
</evidence>
<keyword evidence="8 19" id="KW-0067">ATP-binding</keyword>
<evidence type="ECO:0000256" key="7">
    <source>
        <dbReference type="ARBA" id="ARBA00022777"/>
    </source>
</evidence>
<evidence type="ECO:0000256" key="20">
    <source>
        <dbReference type="SAM" id="MobiDB-lite"/>
    </source>
</evidence>
<comment type="caution">
    <text evidence="22">The sequence shown here is derived from an EMBL/GenBank/DDBJ whole genome shotgun (WGS) entry which is preliminary data.</text>
</comment>
<dbReference type="GO" id="GO:0017148">
    <property type="term" value="P:negative regulation of translation"/>
    <property type="evidence" value="ECO:0007669"/>
    <property type="project" value="UniProtKB-KW"/>
</dbReference>
<feature type="domain" description="Protein kinase" evidence="21">
    <location>
        <begin position="182"/>
        <end position="639"/>
    </location>
</feature>
<evidence type="ECO:0000256" key="18">
    <source>
        <dbReference type="ARBA" id="ARBA00048977"/>
    </source>
</evidence>
<evidence type="ECO:0000256" key="14">
    <source>
        <dbReference type="ARBA" id="ARBA00042456"/>
    </source>
</evidence>
<evidence type="ECO:0000256" key="5">
    <source>
        <dbReference type="ARBA" id="ARBA00022737"/>
    </source>
</evidence>
<dbReference type="InterPro" id="IPR000719">
    <property type="entry name" value="Prot_kinase_dom"/>
</dbReference>
<dbReference type="Gene3D" id="1.10.510.10">
    <property type="entry name" value="Transferase(Phosphotransferase) domain 1"/>
    <property type="match status" value="1"/>
</dbReference>
<keyword evidence="10" id="KW-1015">Disulfide bond</keyword>
<name>A0ABD3VG31_SINWO</name>
<comment type="catalytic activity">
    <reaction evidence="17">
        <text>L-threonyl-[protein] + ATP = O-phospho-L-threonyl-[protein] + ADP + H(+)</text>
        <dbReference type="Rhea" id="RHEA:46608"/>
        <dbReference type="Rhea" id="RHEA-COMP:11060"/>
        <dbReference type="Rhea" id="RHEA-COMP:11605"/>
        <dbReference type="ChEBI" id="CHEBI:15378"/>
        <dbReference type="ChEBI" id="CHEBI:30013"/>
        <dbReference type="ChEBI" id="CHEBI:30616"/>
        <dbReference type="ChEBI" id="CHEBI:61977"/>
        <dbReference type="ChEBI" id="CHEBI:456216"/>
        <dbReference type="EC" id="2.7.11.1"/>
    </reaction>
    <physiologicalReaction direction="left-to-right" evidence="17">
        <dbReference type="Rhea" id="RHEA:46609"/>
    </physiologicalReaction>
</comment>
<feature type="region of interest" description="Disordered" evidence="20">
    <location>
        <begin position="1"/>
        <end position="27"/>
    </location>
</feature>
<comment type="similarity">
    <text evidence="12">Belongs to the protein kinase superfamily. Ser/Thr protein kinase family. GCN2 subfamily.</text>
</comment>
<reference evidence="22 23" key="1">
    <citation type="submission" date="2024-11" db="EMBL/GenBank/DDBJ databases">
        <title>Chromosome-level genome assembly of the freshwater bivalve Anodonta woodiana.</title>
        <authorList>
            <person name="Chen X."/>
        </authorList>
    </citation>
    <scope>NUCLEOTIDE SEQUENCE [LARGE SCALE GENOMIC DNA]</scope>
    <source>
        <strain evidence="22">MN2024</strain>
        <tissue evidence="22">Gills</tissue>
    </source>
</reference>
<keyword evidence="23" id="KW-1185">Reference proteome</keyword>
<dbReference type="Gene3D" id="1.20.5.170">
    <property type="match status" value="1"/>
</dbReference>
<evidence type="ECO:0000256" key="9">
    <source>
        <dbReference type="ARBA" id="ARBA00022843"/>
    </source>
</evidence>
<feature type="compositionally biased region" description="Polar residues" evidence="20">
    <location>
        <begin position="320"/>
        <end position="343"/>
    </location>
</feature>
<keyword evidence="4" id="KW-0808">Transferase</keyword>
<feature type="binding site" evidence="19">
    <location>
        <position position="212"/>
    </location>
    <ligand>
        <name>ATP</name>
        <dbReference type="ChEBI" id="CHEBI:30616"/>
    </ligand>
</feature>
<keyword evidence="7" id="KW-0418">Kinase</keyword>
<keyword evidence="11" id="KW-0652">Protein synthesis inhibitor</keyword>
<comment type="catalytic activity">
    <reaction evidence="18">
        <text>L-seryl-[protein] + ATP = O-phospho-L-seryl-[protein] + ADP + H(+)</text>
        <dbReference type="Rhea" id="RHEA:17989"/>
        <dbReference type="Rhea" id="RHEA-COMP:9863"/>
        <dbReference type="Rhea" id="RHEA-COMP:11604"/>
        <dbReference type="ChEBI" id="CHEBI:15378"/>
        <dbReference type="ChEBI" id="CHEBI:29999"/>
        <dbReference type="ChEBI" id="CHEBI:30616"/>
        <dbReference type="ChEBI" id="CHEBI:83421"/>
        <dbReference type="ChEBI" id="CHEBI:456216"/>
        <dbReference type="EC" id="2.7.11.1"/>
    </reaction>
    <physiologicalReaction direction="left-to-right" evidence="18">
        <dbReference type="Rhea" id="RHEA:17990"/>
    </physiologicalReaction>
</comment>
<evidence type="ECO:0000256" key="15">
    <source>
        <dbReference type="ARBA" id="ARBA00042914"/>
    </source>
</evidence>
<evidence type="ECO:0000313" key="22">
    <source>
        <dbReference type="EMBL" id="KAL3859983.1"/>
    </source>
</evidence>
<dbReference type="Proteomes" id="UP001634394">
    <property type="component" value="Unassembled WGS sequence"/>
</dbReference>
<dbReference type="AlphaFoldDB" id="A0ABD3VG31"/>
<dbReference type="InterPro" id="IPR017441">
    <property type="entry name" value="Protein_kinase_ATP_BS"/>
</dbReference>
<feature type="region of interest" description="Disordered" evidence="20">
    <location>
        <begin position="319"/>
        <end position="343"/>
    </location>
</feature>
<dbReference type="Gene3D" id="3.30.200.20">
    <property type="entry name" value="Phosphorylase Kinase, domain 1"/>
    <property type="match status" value="1"/>
</dbReference>
<keyword evidence="9" id="KW-0832">Ubl conjugation</keyword>
<dbReference type="PANTHER" id="PTHR11042">
    <property type="entry name" value="EUKARYOTIC TRANSLATION INITIATION FACTOR 2-ALPHA KINASE EIF2-ALPHA KINASE -RELATED"/>
    <property type="match status" value="1"/>
</dbReference>
<evidence type="ECO:0000256" key="11">
    <source>
        <dbReference type="ARBA" id="ARBA00023193"/>
    </source>
</evidence>